<reference evidence="5 6" key="1">
    <citation type="submission" date="2020-08" db="EMBL/GenBank/DDBJ databases">
        <title>Lysobacter sp. II4 sp. nov., isolated from soil.</title>
        <authorList>
            <person name="Woo C.Y."/>
            <person name="Kim J."/>
        </authorList>
    </citation>
    <scope>NUCLEOTIDE SEQUENCE [LARGE SCALE GENOMIC DNA]</scope>
    <source>
        <strain evidence="5 6">II4</strain>
    </source>
</reference>
<organism evidence="5 6">
    <name type="scientific">Agrilutibacter terrestris</name>
    <dbReference type="NCBI Taxonomy" id="2865112"/>
    <lineage>
        <taxon>Bacteria</taxon>
        <taxon>Pseudomonadati</taxon>
        <taxon>Pseudomonadota</taxon>
        <taxon>Gammaproteobacteria</taxon>
        <taxon>Lysobacterales</taxon>
        <taxon>Lysobacteraceae</taxon>
        <taxon>Agrilutibacter</taxon>
    </lineage>
</organism>
<dbReference type="PANTHER" id="PTHR24273">
    <property type="entry name" value="FI04643P-RELATED"/>
    <property type="match status" value="1"/>
</dbReference>
<feature type="chain" id="PRO_5028932745" evidence="3">
    <location>
        <begin position="31"/>
        <end position="971"/>
    </location>
</feature>
<dbReference type="InterPro" id="IPR003410">
    <property type="entry name" value="HYR_dom"/>
</dbReference>
<gene>
    <name evidence="5" type="ORF">H8B22_03985</name>
</gene>
<dbReference type="EMBL" id="CP060820">
    <property type="protein sequence ID" value="QNP41391.1"/>
    <property type="molecule type" value="Genomic_DNA"/>
</dbReference>
<dbReference type="RefSeq" id="WP_187712827.1">
    <property type="nucleotide sequence ID" value="NZ_CP060820.1"/>
</dbReference>
<dbReference type="Pfam" id="PF02494">
    <property type="entry name" value="HYR"/>
    <property type="match status" value="3"/>
</dbReference>
<dbReference type="Proteomes" id="UP000516018">
    <property type="component" value="Chromosome"/>
</dbReference>
<feature type="domain" description="HYR" evidence="4">
    <location>
        <begin position="615"/>
        <end position="700"/>
    </location>
</feature>
<feature type="region of interest" description="Disordered" evidence="2">
    <location>
        <begin position="588"/>
        <end position="607"/>
    </location>
</feature>
<dbReference type="PROSITE" id="PS50825">
    <property type="entry name" value="HYR"/>
    <property type="match status" value="2"/>
</dbReference>
<keyword evidence="6" id="KW-1185">Reference proteome</keyword>
<dbReference type="NCBIfam" id="NF038114">
    <property type="entry name" value="rightmost"/>
    <property type="match status" value="1"/>
</dbReference>
<dbReference type="PANTHER" id="PTHR24273:SF32">
    <property type="entry name" value="HYALIN"/>
    <property type="match status" value="1"/>
</dbReference>
<keyword evidence="1" id="KW-0677">Repeat</keyword>
<dbReference type="SMART" id="SM00089">
    <property type="entry name" value="PKD"/>
    <property type="match status" value="2"/>
</dbReference>
<keyword evidence="3" id="KW-0732">Signal</keyword>
<evidence type="ECO:0000256" key="3">
    <source>
        <dbReference type="SAM" id="SignalP"/>
    </source>
</evidence>
<dbReference type="InterPro" id="IPR035986">
    <property type="entry name" value="PKD_dom_sf"/>
</dbReference>
<feature type="signal peptide" evidence="3">
    <location>
        <begin position="1"/>
        <end position="30"/>
    </location>
</feature>
<dbReference type="Gene3D" id="2.60.40.10">
    <property type="entry name" value="Immunoglobulins"/>
    <property type="match status" value="4"/>
</dbReference>
<dbReference type="Pfam" id="PF22352">
    <property type="entry name" value="K319L-like_PKD"/>
    <property type="match status" value="2"/>
</dbReference>
<evidence type="ECO:0000313" key="5">
    <source>
        <dbReference type="EMBL" id="QNP41391.1"/>
    </source>
</evidence>
<proteinExistence type="predicted"/>
<evidence type="ECO:0000256" key="1">
    <source>
        <dbReference type="ARBA" id="ARBA00022737"/>
    </source>
</evidence>
<dbReference type="InterPro" id="IPR013783">
    <property type="entry name" value="Ig-like_fold"/>
</dbReference>
<evidence type="ECO:0000313" key="6">
    <source>
        <dbReference type="Proteomes" id="UP000516018"/>
    </source>
</evidence>
<sequence>MKAHGTPACRAWFGVLSVFALLLAAPAVLAAGPGCATPEANINPGSLTIGDFKPLSGGGWALNPVTVNGQSSKPNANQGGLFQWSFVGTSLGTLANANAAQAQFTPPDVTATTQVVLRLTVTVSGCPGSDSEDITITITNAHDEVINTPPHAVPTATPAAASEGTLVTLDGSASWDAQGPIASYAWAQTGGPAVTLQATANPAIRTFVAPNFSADTNLTFQLTVSDGTLSNSAVTYVNVTWTNDPPVAALACPAATGYFDVDEGAAFTFDGSASHDSDDGIASYAWKQEVGLPEVPGVGDWNTATGSFTVPALGYGQTGLVPFTLTVTDHAGAKSSASCALLINDITAPSISVPSDLVAEATSATGAIVGAAEGYDVSAFDAVAGGLPLVNTSEYFLCEPAPNTLFALDAVTPVLCRAWDASGNEASAGFSVSVVDTTAPTISVPLSFAVEATGPDGAAADYVAKSDDIVDGERDALCVPASGHVFPINTPGPTTTVDCDASDAHGNQADTQSFTVAVHDTTPPAFDPDTVSADLVAEATSPAGASVSFALPSANDLVDLGNVQVACVPASPHVFPLGATTVQCDATDTRGNSTADDDPSDATPGTSATFKVTVEDTTPPTLGAVSDRTLEALSAAGAPFAYTAPAATDLVDGDRPVTCSESPALLAAGVFPLGTTTVTCSASDTRGNTASTAFAVKVVDTTPPTLSLPGNLVEEATGPLGAAVSFSVSASDLVDASVLLVCSAHSGDTFALGTTTVTCTGTDDAGNSASGSFAVTVRDTTAPAIAAHDDVTAFATANSAATVSYSLPTATDLVDGSVAVTCTPPSGSSFNVGSTTVTCSAQDSRGNAATRTFAVIVSYNFNGFFQPIDNAPALNTVKAGSAVPVKFSLGGNQGMNIFQSTPASGVIACGATEGDAIEETVTAGSSSLQYDAGTGQYIYVWKTEKTWVGQCRILQVKLKDGRSRTALFKFK</sequence>
<dbReference type="KEGG" id="lsx:H8B22_03985"/>
<name>A0A7H0FZC5_9GAMM</name>
<protein>
    <submittedName>
        <fullName evidence="5">HYR domain-containing protein</fullName>
    </submittedName>
</protein>
<evidence type="ECO:0000259" key="4">
    <source>
        <dbReference type="PROSITE" id="PS50825"/>
    </source>
</evidence>
<feature type="domain" description="HYR" evidence="4">
    <location>
        <begin position="778"/>
        <end position="859"/>
    </location>
</feature>
<evidence type="ECO:0000256" key="2">
    <source>
        <dbReference type="SAM" id="MobiDB-lite"/>
    </source>
</evidence>
<dbReference type="AlphaFoldDB" id="A0A7H0FZC5"/>
<dbReference type="InterPro" id="IPR022409">
    <property type="entry name" value="PKD/Chitinase_dom"/>
</dbReference>
<dbReference type="SUPFAM" id="SSF49299">
    <property type="entry name" value="PKD domain"/>
    <property type="match status" value="1"/>
</dbReference>
<accession>A0A7H0FZC5</accession>